<name>A0A084WJE6_ANOSI</name>
<dbReference type="AlphaFoldDB" id="A0A084WJE6"/>
<evidence type="ECO:0000313" key="3">
    <source>
        <dbReference type="Proteomes" id="UP000030765"/>
    </source>
</evidence>
<proteinExistence type="predicted"/>
<accession>A0A084WJE6</accession>
<reference evidence="1 3" key="1">
    <citation type="journal article" date="2014" name="BMC Genomics">
        <title>Genome sequence of Anopheles sinensis provides insight into genetics basis of mosquito competence for malaria parasites.</title>
        <authorList>
            <person name="Zhou D."/>
            <person name="Zhang D."/>
            <person name="Ding G."/>
            <person name="Shi L."/>
            <person name="Hou Q."/>
            <person name="Ye Y."/>
            <person name="Xu Y."/>
            <person name="Zhou H."/>
            <person name="Xiong C."/>
            <person name="Li S."/>
            <person name="Yu J."/>
            <person name="Hong S."/>
            <person name="Yu X."/>
            <person name="Zou P."/>
            <person name="Chen C."/>
            <person name="Chang X."/>
            <person name="Wang W."/>
            <person name="Lv Y."/>
            <person name="Sun Y."/>
            <person name="Ma L."/>
            <person name="Shen B."/>
            <person name="Zhu C."/>
        </authorList>
    </citation>
    <scope>NUCLEOTIDE SEQUENCE [LARGE SCALE GENOMIC DNA]</scope>
</reference>
<reference evidence="2" key="2">
    <citation type="submission" date="2020-05" db="UniProtKB">
        <authorList>
            <consortium name="EnsemblMetazoa"/>
        </authorList>
    </citation>
    <scope>IDENTIFICATION</scope>
</reference>
<sequence>MSLWDGSRALASQLCFPTLKGNARSRCDCGCEVVIDERCRQAKNTRNAPKSVLRAGYDPPSGCD</sequence>
<keyword evidence="3" id="KW-1185">Reference proteome</keyword>
<evidence type="ECO:0000313" key="1">
    <source>
        <dbReference type="EMBL" id="KFB50340.1"/>
    </source>
</evidence>
<gene>
    <name evidence="1" type="ORF">ZHAS_00018610</name>
</gene>
<dbReference type="EnsemblMetazoa" id="ASIC018610-RA">
    <property type="protein sequence ID" value="ASIC018610-PA"/>
    <property type="gene ID" value="ASIC018610"/>
</dbReference>
<protein>
    <submittedName>
        <fullName evidence="1 2">Choline dehydrogenase</fullName>
    </submittedName>
</protein>
<dbReference type="EMBL" id="ATLV01024018">
    <property type="status" value="NOT_ANNOTATED_CDS"/>
    <property type="molecule type" value="Genomic_DNA"/>
</dbReference>
<dbReference type="EMBL" id="KE525348">
    <property type="protein sequence ID" value="KFB50340.1"/>
    <property type="molecule type" value="Genomic_DNA"/>
</dbReference>
<organism evidence="1">
    <name type="scientific">Anopheles sinensis</name>
    <name type="common">Mosquito</name>
    <dbReference type="NCBI Taxonomy" id="74873"/>
    <lineage>
        <taxon>Eukaryota</taxon>
        <taxon>Metazoa</taxon>
        <taxon>Ecdysozoa</taxon>
        <taxon>Arthropoda</taxon>
        <taxon>Hexapoda</taxon>
        <taxon>Insecta</taxon>
        <taxon>Pterygota</taxon>
        <taxon>Neoptera</taxon>
        <taxon>Endopterygota</taxon>
        <taxon>Diptera</taxon>
        <taxon>Nematocera</taxon>
        <taxon>Culicoidea</taxon>
        <taxon>Culicidae</taxon>
        <taxon>Anophelinae</taxon>
        <taxon>Anopheles</taxon>
    </lineage>
</organism>
<dbReference type="VEuPathDB" id="VectorBase:ASIC018610"/>
<evidence type="ECO:0000313" key="2">
    <source>
        <dbReference type="EnsemblMetazoa" id="ASIC018610-PA"/>
    </source>
</evidence>
<dbReference type="Proteomes" id="UP000030765">
    <property type="component" value="Unassembled WGS sequence"/>
</dbReference>